<evidence type="ECO:0000313" key="7">
    <source>
        <dbReference type="EMBL" id="QCJ00949.1"/>
    </source>
</evidence>
<dbReference type="STRING" id="1367849.GCA_000518585_04578"/>
<evidence type="ECO:0000256" key="1">
    <source>
        <dbReference type="ARBA" id="ARBA00004417"/>
    </source>
</evidence>
<dbReference type="GO" id="GO:0005524">
    <property type="term" value="F:ATP binding"/>
    <property type="evidence" value="ECO:0007669"/>
    <property type="project" value="UniProtKB-KW"/>
</dbReference>
<dbReference type="RefSeq" id="WP_027677081.1">
    <property type="nucleotide sequence ID" value="NZ_CP039694.1"/>
</dbReference>
<dbReference type="KEGG" id="alf:CFBP5473_23455"/>
<dbReference type="Proteomes" id="UP000298545">
    <property type="component" value="Plasmid pTiCFBP5473"/>
</dbReference>
<dbReference type="SUPFAM" id="SSF50331">
    <property type="entry name" value="MOP-like"/>
    <property type="match status" value="1"/>
</dbReference>
<dbReference type="EMBL" id="CP039694">
    <property type="protein sequence ID" value="QCJ00949.1"/>
    <property type="molecule type" value="Genomic_DNA"/>
</dbReference>
<accession>A0A4D7DXD8</accession>
<dbReference type="AlphaFoldDB" id="A0A4D7DXD8"/>
<proteinExistence type="inferred from homology"/>
<dbReference type="GO" id="GO:0016887">
    <property type="term" value="F:ATP hydrolysis activity"/>
    <property type="evidence" value="ECO:0007669"/>
    <property type="project" value="InterPro"/>
</dbReference>
<dbReference type="Gene3D" id="2.40.50.100">
    <property type="match status" value="1"/>
</dbReference>
<dbReference type="PROSITE" id="PS50893">
    <property type="entry name" value="ABC_TRANSPORTER_2"/>
    <property type="match status" value="1"/>
</dbReference>
<gene>
    <name evidence="7" type="ORF">CFBP5473_23455</name>
    <name evidence="8" type="ORF">J5285_22130</name>
</gene>
<dbReference type="PANTHER" id="PTHR42781">
    <property type="entry name" value="SPERMIDINE/PUTRESCINE IMPORT ATP-BINDING PROTEIN POTA"/>
    <property type="match status" value="1"/>
</dbReference>
<evidence type="ECO:0000256" key="3">
    <source>
        <dbReference type="ARBA" id="ARBA00022448"/>
    </source>
</evidence>
<dbReference type="PROSITE" id="PS00211">
    <property type="entry name" value="ABC_TRANSPORTER_1"/>
    <property type="match status" value="1"/>
</dbReference>
<dbReference type="EMBL" id="CP072169">
    <property type="protein sequence ID" value="QYA10284.1"/>
    <property type="molecule type" value="Genomic_DNA"/>
</dbReference>
<evidence type="ECO:0000259" key="6">
    <source>
        <dbReference type="PROSITE" id="PS50893"/>
    </source>
</evidence>
<keyword evidence="3" id="KW-0813">Transport</keyword>
<dbReference type="SUPFAM" id="SSF52540">
    <property type="entry name" value="P-loop containing nucleoside triphosphate hydrolases"/>
    <property type="match status" value="1"/>
</dbReference>
<reference evidence="8 10" key="2">
    <citation type="submission" date="2021-03" db="EMBL/GenBank/DDBJ databases">
        <title>Rapid diversification of plasmids in a genus of pathogenic and nitrogen fixing bacteria.</title>
        <authorList>
            <person name="Weisberg A.J."/>
            <person name="Miller M."/>
            <person name="Ream W."/>
            <person name="Grunwald N.J."/>
            <person name="Chang J.H."/>
        </authorList>
    </citation>
    <scope>NUCLEOTIDE SEQUENCE [LARGE SCALE GENOMIC DNA]</scope>
    <source>
        <strain evidence="8 10">AF3.44</strain>
        <plasmid evidence="8 10">pTiAF3.44</plasmid>
    </source>
</reference>
<evidence type="ECO:0000256" key="5">
    <source>
        <dbReference type="ARBA" id="ARBA00022840"/>
    </source>
</evidence>
<dbReference type="OrthoDB" id="9802264at2"/>
<evidence type="ECO:0000313" key="8">
    <source>
        <dbReference type="EMBL" id="QYA10284.1"/>
    </source>
</evidence>
<reference evidence="7 9" key="1">
    <citation type="submission" date="2019-04" db="EMBL/GenBank/DDBJ databases">
        <title>Complete genome sequence of Agrobacterium larrymoorei CFBP5473.</title>
        <authorList>
            <person name="Haryono M."/>
            <person name="Chou L."/>
            <person name="Lin Y.-C."/>
            <person name="Lai E.-M."/>
            <person name="Kuo C.-H."/>
        </authorList>
    </citation>
    <scope>NUCLEOTIDE SEQUENCE [LARGE SCALE GENOMIC DNA]</scope>
    <source>
        <strain evidence="7 9">CFBP5473</strain>
        <plasmid evidence="7">pTiCFBP5473</plasmid>
        <plasmid evidence="9">pticfbp5473</plasmid>
    </source>
</reference>
<feature type="domain" description="ABC transporter" evidence="6">
    <location>
        <begin position="1"/>
        <end position="234"/>
    </location>
</feature>
<keyword evidence="5 7" id="KW-0067">ATP-binding</keyword>
<dbReference type="InterPro" id="IPR017871">
    <property type="entry name" value="ABC_transporter-like_CS"/>
</dbReference>
<comment type="subcellular location">
    <subcellularLocation>
        <location evidence="1">Cell inner membrane</location>
        <topology evidence="1">Peripheral membrane protein</topology>
    </subcellularLocation>
</comment>
<sequence>MSVLDVANAKIRFGSFEALKGVSFSAQQGQLVTLLGPSGCGKTTLLRAIAGFIELDGGQIAIDGQDMSGVMPERRNTAMCFQSYALFPHLTVFENIAFGLRQKRTPQAELEKRVAESASQVSLETQLSKLPGQLSGGQQQRVALARALAVRPGVILFDEPLSNLDARLRDQVRFEIRQLQKAHAFTAVYVTHDQSEALAMSDLVVVMNAGRIEQSGTPNEVYYNPVNRFVADFVGTANIMPVQINGRDESTGHYRVTSPLGETLIASEASPVANNVYACWRPEDVISRADDHAGLNVYSFEVQAKSFLGNLTDLAVIVSGKSKSSFRIQVLGKSAIEEASTCRFEIAPEKIRFLKEPVE</sequence>
<name>A0A4D7DXD8_9HYPH</name>
<dbReference type="GO" id="GO:0043190">
    <property type="term" value="C:ATP-binding cassette (ABC) transporter complex"/>
    <property type="evidence" value="ECO:0007669"/>
    <property type="project" value="UniProtKB-ARBA"/>
</dbReference>
<keyword evidence="4" id="KW-0547">Nucleotide-binding</keyword>
<dbReference type="InterPro" id="IPR027417">
    <property type="entry name" value="P-loop_NTPase"/>
</dbReference>
<dbReference type="InterPro" id="IPR003439">
    <property type="entry name" value="ABC_transporter-like_ATP-bd"/>
</dbReference>
<organism evidence="7 9">
    <name type="scientific">Agrobacterium larrymoorei</name>
    <dbReference type="NCBI Taxonomy" id="160699"/>
    <lineage>
        <taxon>Bacteria</taxon>
        <taxon>Pseudomonadati</taxon>
        <taxon>Pseudomonadota</taxon>
        <taxon>Alphaproteobacteria</taxon>
        <taxon>Hyphomicrobiales</taxon>
        <taxon>Rhizobiaceae</taxon>
        <taxon>Rhizobium/Agrobacterium group</taxon>
        <taxon>Agrobacterium</taxon>
    </lineage>
</organism>
<dbReference type="Proteomes" id="UP000826513">
    <property type="component" value="Plasmid pTiAF3.44"/>
</dbReference>
<dbReference type="InterPro" id="IPR003593">
    <property type="entry name" value="AAA+_ATPase"/>
</dbReference>
<dbReference type="PANTHER" id="PTHR42781:SF4">
    <property type="entry name" value="SPERMIDINE_PUTRESCINE IMPORT ATP-BINDING PROTEIN POTA"/>
    <property type="match status" value="1"/>
</dbReference>
<geneLocation type="plasmid" evidence="7">
    <name>pTiCFBP5473</name>
</geneLocation>
<evidence type="ECO:0000313" key="10">
    <source>
        <dbReference type="Proteomes" id="UP000826513"/>
    </source>
</evidence>
<geneLocation type="plasmid" evidence="8 10">
    <name>pTiAF3.44</name>
</geneLocation>
<evidence type="ECO:0000313" key="9">
    <source>
        <dbReference type="Proteomes" id="UP000298545"/>
    </source>
</evidence>
<dbReference type="SMART" id="SM00382">
    <property type="entry name" value="AAA"/>
    <property type="match status" value="1"/>
</dbReference>
<comment type="similarity">
    <text evidence="2">Belongs to the ABC transporter superfamily.</text>
</comment>
<evidence type="ECO:0000256" key="4">
    <source>
        <dbReference type="ARBA" id="ARBA00022741"/>
    </source>
</evidence>
<geneLocation type="plasmid" evidence="9">
    <name>pticfbp5473</name>
</geneLocation>
<protein>
    <submittedName>
        <fullName evidence="7">ABC transporter ATP-binding protein</fullName>
    </submittedName>
</protein>
<keyword evidence="10" id="KW-1185">Reference proteome</keyword>
<evidence type="ECO:0000256" key="2">
    <source>
        <dbReference type="ARBA" id="ARBA00005417"/>
    </source>
</evidence>
<dbReference type="FunFam" id="3.40.50.300:FF:000042">
    <property type="entry name" value="Maltose/maltodextrin ABC transporter, ATP-binding protein"/>
    <property type="match status" value="1"/>
</dbReference>
<dbReference type="InterPro" id="IPR008995">
    <property type="entry name" value="Mo/tungstate-bd_C_term_dom"/>
</dbReference>
<dbReference type="Gene3D" id="3.40.50.300">
    <property type="entry name" value="P-loop containing nucleotide triphosphate hydrolases"/>
    <property type="match status" value="1"/>
</dbReference>
<keyword evidence="7" id="KW-0614">Plasmid</keyword>
<dbReference type="Pfam" id="PF00005">
    <property type="entry name" value="ABC_tran"/>
    <property type="match status" value="1"/>
</dbReference>
<dbReference type="InterPro" id="IPR050093">
    <property type="entry name" value="ABC_SmlMolc_Importer"/>
</dbReference>
<dbReference type="GO" id="GO:0140359">
    <property type="term" value="F:ABC-type transporter activity"/>
    <property type="evidence" value="ECO:0007669"/>
    <property type="project" value="UniProtKB-ARBA"/>
</dbReference>